<dbReference type="EMBL" id="CP017603">
    <property type="protein sequence ID" value="AOY77636.1"/>
    <property type="molecule type" value="Genomic_DNA"/>
</dbReference>
<dbReference type="InterPro" id="IPR008920">
    <property type="entry name" value="TF_FadR/GntR_C"/>
</dbReference>
<dbReference type="SUPFAM" id="SSF48008">
    <property type="entry name" value="GntR ligand-binding domain-like"/>
    <property type="match status" value="1"/>
</dbReference>
<dbReference type="RefSeq" id="WP_070971472.1">
    <property type="nucleotide sequence ID" value="NZ_CP017603.1"/>
</dbReference>
<evidence type="ECO:0000256" key="2">
    <source>
        <dbReference type="ARBA" id="ARBA00023125"/>
    </source>
</evidence>
<dbReference type="Pfam" id="PF07729">
    <property type="entry name" value="FCD"/>
    <property type="match status" value="1"/>
</dbReference>
<dbReference type="PANTHER" id="PTHR43537:SF5">
    <property type="entry name" value="UXU OPERON TRANSCRIPTIONAL REGULATOR"/>
    <property type="match status" value="1"/>
</dbReference>
<keyword evidence="2" id="KW-0238">DNA-binding</keyword>
<keyword evidence="7" id="KW-1185">Reference proteome</keyword>
<dbReference type="EMBL" id="CP020559">
    <property type="protein sequence ID" value="ARE88218.1"/>
    <property type="molecule type" value="Genomic_DNA"/>
</dbReference>
<dbReference type="InterPro" id="IPR036388">
    <property type="entry name" value="WH-like_DNA-bd_sf"/>
</dbReference>
<dbReference type="Proteomes" id="UP000177894">
    <property type="component" value="Chromosome"/>
</dbReference>
<organism evidence="6 8">
    <name type="scientific">Clostridium formicaceticum</name>
    <dbReference type="NCBI Taxonomy" id="1497"/>
    <lineage>
        <taxon>Bacteria</taxon>
        <taxon>Bacillati</taxon>
        <taxon>Bacillota</taxon>
        <taxon>Clostridia</taxon>
        <taxon>Eubacteriales</taxon>
        <taxon>Clostridiaceae</taxon>
        <taxon>Clostridium</taxon>
    </lineage>
</organism>
<dbReference type="Pfam" id="PF00392">
    <property type="entry name" value="GntR"/>
    <property type="match status" value="1"/>
</dbReference>
<reference evidence="6 8" key="2">
    <citation type="submission" date="2017-03" db="EMBL/GenBank/DDBJ databases">
        <title>Complete sequence of Clostridium formicaceticum DSM 92.</title>
        <authorList>
            <person name="Poehlein A."/>
            <person name="Karl M."/>
            <person name="Bengelsdorf F.R."/>
            <person name="Duerre P."/>
            <person name="Daniel R."/>
        </authorList>
    </citation>
    <scope>NUCLEOTIDE SEQUENCE [LARGE SCALE GENOMIC DNA]</scope>
    <source>
        <strain evidence="6 8">DSM 92</strain>
    </source>
</reference>
<keyword evidence="3" id="KW-0804">Transcription</keyword>
<dbReference type="GO" id="GO:0003700">
    <property type="term" value="F:DNA-binding transcription factor activity"/>
    <property type="evidence" value="ECO:0007669"/>
    <property type="project" value="InterPro"/>
</dbReference>
<evidence type="ECO:0000313" key="8">
    <source>
        <dbReference type="Proteomes" id="UP000192478"/>
    </source>
</evidence>
<dbReference type="Proteomes" id="UP000192478">
    <property type="component" value="Chromosome"/>
</dbReference>
<dbReference type="InterPro" id="IPR036390">
    <property type="entry name" value="WH_DNA-bd_sf"/>
</dbReference>
<keyword evidence="1" id="KW-0805">Transcription regulation</keyword>
<protein>
    <submittedName>
        <fullName evidence="6">HTH-type transcriptional regulator YdfH</fullName>
    </submittedName>
</protein>
<reference evidence="5 7" key="1">
    <citation type="submission" date="2016-10" db="EMBL/GenBank/DDBJ databases">
        <title>Complete Genome Sequence of Acetogen Clostridium formicoaceticum ATCC 27076.</title>
        <authorList>
            <person name="Bao T."/>
            <person name="Cheng C."/>
            <person name="Zhao J."/>
            <person name="Yang S.-T."/>
            <person name="Wang J."/>
            <person name="Wang M."/>
        </authorList>
    </citation>
    <scope>NUCLEOTIDE SEQUENCE [LARGE SCALE GENOMIC DNA]</scope>
    <source>
        <strain evidence="5 7">ATCC 27076</strain>
    </source>
</reference>
<evidence type="ECO:0000256" key="3">
    <source>
        <dbReference type="ARBA" id="ARBA00023163"/>
    </source>
</evidence>
<dbReference type="GO" id="GO:0003677">
    <property type="term" value="F:DNA binding"/>
    <property type="evidence" value="ECO:0007669"/>
    <property type="project" value="UniProtKB-KW"/>
</dbReference>
<feature type="domain" description="HTH gntR-type" evidence="4">
    <location>
        <begin position="10"/>
        <end position="77"/>
    </location>
</feature>
<dbReference type="CDD" id="cd07377">
    <property type="entry name" value="WHTH_GntR"/>
    <property type="match status" value="1"/>
</dbReference>
<evidence type="ECO:0000313" key="7">
    <source>
        <dbReference type="Proteomes" id="UP000177894"/>
    </source>
</evidence>
<evidence type="ECO:0000256" key="1">
    <source>
        <dbReference type="ARBA" id="ARBA00023015"/>
    </source>
</evidence>
<dbReference type="InterPro" id="IPR011711">
    <property type="entry name" value="GntR_C"/>
</dbReference>
<proteinExistence type="predicted"/>
<dbReference type="PANTHER" id="PTHR43537">
    <property type="entry name" value="TRANSCRIPTIONAL REGULATOR, GNTR FAMILY"/>
    <property type="match status" value="1"/>
</dbReference>
<dbReference type="PROSITE" id="PS50949">
    <property type="entry name" value="HTH_GNTR"/>
    <property type="match status" value="1"/>
</dbReference>
<sequence length="234" mass="27876">MKIYEKKKDENLKEYIYRLLKDNIMELELKPGTILSENELSKILNVSRTPIREVLRRLNNEHLIEIMPQTGTMVTYIDRALIDEVLFMRFVLEKEIIKLLQDTIATEEVNGLENLLSLQEFYMNKSMIIDFHKYDTKFHEKLFAISKKTRVWESITNLSTHYARARLLYDHNHNKAQKSIIIQHRKILNAITEKASYQEIEEILREHILAPCESWPTEFQKAGVNEYFLEMKNT</sequence>
<evidence type="ECO:0000313" key="5">
    <source>
        <dbReference type="EMBL" id="AOY77636.1"/>
    </source>
</evidence>
<dbReference type="SMART" id="SM00345">
    <property type="entry name" value="HTH_GNTR"/>
    <property type="match status" value="1"/>
</dbReference>
<accession>A0AAC9RMZ1</accession>
<dbReference type="AlphaFoldDB" id="A0AAC9RMZ1"/>
<dbReference type="Gene3D" id="1.10.10.10">
    <property type="entry name" value="Winged helix-like DNA-binding domain superfamily/Winged helix DNA-binding domain"/>
    <property type="match status" value="1"/>
</dbReference>
<evidence type="ECO:0000313" key="6">
    <source>
        <dbReference type="EMBL" id="ARE88218.1"/>
    </source>
</evidence>
<gene>
    <name evidence="6" type="primary">ydfH_1</name>
    <name evidence="5" type="ORF">BJL90_18300</name>
    <name evidence="6" type="ORF">CLFO_26190</name>
</gene>
<dbReference type="Gene3D" id="1.20.120.530">
    <property type="entry name" value="GntR ligand-binding domain-like"/>
    <property type="match status" value="1"/>
</dbReference>
<dbReference type="SUPFAM" id="SSF46785">
    <property type="entry name" value="Winged helix' DNA-binding domain"/>
    <property type="match status" value="1"/>
</dbReference>
<name>A0AAC9RMZ1_9CLOT</name>
<dbReference type="KEGG" id="cfm:BJL90_18300"/>
<evidence type="ECO:0000259" key="4">
    <source>
        <dbReference type="PROSITE" id="PS50949"/>
    </source>
</evidence>
<dbReference type="SMART" id="SM00895">
    <property type="entry name" value="FCD"/>
    <property type="match status" value="1"/>
</dbReference>
<dbReference type="InterPro" id="IPR000524">
    <property type="entry name" value="Tscrpt_reg_HTH_GntR"/>
</dbReference>